<dbReference type="PANTHER" id="PTHR43818">
    <property type="entry name" value="BCDNA.GH03377"/>
    <property type="match status" value="1"/>
</dbReference>
<dbReference type="RefSeq" id="WP_005580170.1">
    <property type="nucleotide sequence ID" value="NZ_FORO01000006.1"/>
</dbReference>
<evidence type="ECO:0000259" key="2">
    <source>
        <dbReference type="Pfam" id="PF01408"/>
    </source>
</evidence>
<evidence type="ECO:0000313" key="4">
    <source>
        <dbReference type="EMBL" id="SFI81170.1"/>
    </source>
</evidence>
<dbReference type="Gene3D" id="3.40.50.720">
    <property type="entry name" value="NAD(P)-binding Rossmann-like Domain"/>
    <property type="match status" value="1"/>
</dbReference>
<dbReference type="GO" id="GO:0000166">
    <property type="term" value="F:nucleotide binding"/>
    <property type="evidence" value="ECO:0007669"/>
    <property type="project" value="InterPro"/>
</dbReference>
<dbReference type="Pfam" id="PF22725">
    <property type="entry name" value="GFO_IDH_MocA_C3"/>
    <property type="match status" value="1"/>
</dbReference>
<dbReference type="PANTHER" id="PTHR43818:SF11">
    <property type="entry name" value="BCDNA.GH03377"/>
    <property type="match status" value="1"/>
</dbReference>
<dbReference type="InterPro" id="IPR050463">
    <property type="entry name" value="Gfo/Idh/MocA_oxidrdct_glycsds"/>
</dbReference>
<dbReference type="OMA" id="IWVGMDE"/>
<dbReference type="AlphaFoldDB" id="A0A1I3L977"/>
<proteinExistence type="predicted"/>
<evidence type="ECO:0000256" key="1">
    <source>
        <dbReference type="ARBA" id="ARBA00023002"/>
    </source>
</evidence>
<organism evidence="4 5">
    <name type="scientific">Natronobacterium gregoryi</name>
    <dbReference type="NCBI Taxonomy" id="44930"/>
    <lineage>
        <taxon>Archaea</taxon>
        <taxon>Methanobacteriati</taxon>
        <taxon>Methanobacteriota</taxon>
        <taxon>Stenosarchaea group</taxon>
        <taxon>Halobacteria</taxon>
        <taxon>Halobacteriales</taxon>
        <taxon>Natrialbaceae</taxon>
        <taxon>Natronobacterium</taxon>
    </lineage>
</organism>
<dbReference type="GeneID" id="14207490"/>
<sequence length="346" mass="37718">MGTFLGHTVYLSVMYQVGIVGCGVIGSRLAEAFDEHERTEIRAGCDRVAEKAASMAETYDCESVTAIEELVGIDAIDIVYVGVPPKHHAAVVRAALEAEKHVICEKPIAENAAVGDELTTLARESDRTTAINFPFRYTPGFLEMRERIVAGEIGTPKRVALRFRFPQWPREWQDVDWLAGREQGGPLREVGSHFVFGTQELFGDLTDVTADVRYTAPEKYEESIVGTFLAGDDRGEDATDDAGAVGLEESVHGTIDLLCDCDGSEENSLTVEGTEGSLSLQAWRRLVADPGETNERVITEEAGETTLALVDEFVTDLEGGDGDLVSFEEATRVQRVVDDVLGLEDV</sequence>
<dbReference type="Proteomes" id="UP000182829">
    <property type="component" value="Unassembled WGS sequence"/>
</dbReference>
<gene>
    <name evidence="4" type="ORF">SAMN05443661_10659</name>
</gene>
<reference evidence="4 5" key="1">
    <citation type="submission" date="2016-10" db="EMBL/GenBank/DDBJ databases">
        <authorList>
            <person name="de Groot N.N."/>
        </authorList>
    </citation>
    <scope>NUCLEOTIDE SEQUENCE [LARGE SCALE GENOMIC DNA]</scope>
    <source>
        <strain evidence="4 5">SP2</strain>
    </source>
</reference>
<accession>A0A1I3L977</accession>
<dbReference type="GO" id="GO:0016491">
    <property type="term" value="F:oxidoreductase activity"/>
    <property type="evidence" value="ECO:0007669"/>
    <property type="project" value="UniProtKB-KW"/>
</dbReference>
<dbReference type="SUPFAM" id="SSF55347">
    <property type="entry name" value="Glyceraldehyde-3-phosphate dehydrogenase-like, C-terminal domain"/>
    <property type="match status" value="1"/>
</dbReference>
<name>A0A1I3L977_9EURY</name>
<keyword evidence="1" id="KW-0560">Oxidoreductase</keyword>
<evidence type="ECO:0000313" key="5">
    <source>
        <dbReference type="Proteomes" id="UP000182829"/>
    </source>
</evidence>
<dbReference type="InterPro" id="IPR036291">
    <property type="entry name" value="NAD(P)-bd_dom_sf"/>
</dbReference>
<dbReference type="Pfam" id="PF01408">
    <property type="entry name" value="GFO_IDH_MocA"/>
    <property type="match status" value="1"/>
</dbReference>
<dbReference type="SUPFAM" id="SSF51735">
    <property type="entry name" value="NAD(P)-binding Rossmann-fold domains"/>
    <property type="match status" value="1"/>
</dbReference>
<dbReference type="Gene3D" id="3.30.360.10">
    <property type="entry name" value="Dihydrodipicolinate Reductase, domain 2"/>
    <property type="match status" value="1"/>
</dbReference>
<dbReference type="InterPro" id="IPR000683">
    <property type="entry name" value="Gfo/Idh/MocA-like_OxRdtase_N"/>
</dbReference>
<evidence type="ECO:0000259" key="3">
    <source>
        <dbReference type="Pfam" id="PF22725"/>
    </source>
</evidence>
<dbReference type="InterPro" id="IPR055170">
    <property type="entry name" value="GFO_IDH_MocA-like_dom"/>
</dbReference>
<feature type="domain" description="GFO/IDH/MocA-like oxidoreductase" evidence="3">
    <location>
        <begin position="141"/>
        <end position="278"/>
    </location>
</feature>
<feature type="domain" description="Gfo/Idh/MocA-like oxidoreductase N-terminal" evidence="2">
    <location>
        <begin position="16"/>
        <end position="132"/>
    </location>
</feature>
<protein>
    <submittedName>
        <fullName evidence="4">Predicted dehydrogenase</fullName>
    </submittedName>
</protein>
<dbReference type="EMBL" id="FORO01000006">
    <property type="protein sequence ID" value="SFI81170.1"/>
    <property type="molecule type" value="Genomic_DNA"/>
</dbReference>